<dbReference type="PANTHER" id="PTHR43033">
    <property type="entry name" value="TRNA(ILE)-LYSIDINE SYNTHASE-RELATED"/>
    <property type="match status" value="1"/>
</dbReference>
<evidence type="ECO:0000256" key="6">
    <source>
        <dbReference type="ARBA" id="ARBA00022840"/>
    </source>
</evidence>
<evidence type="ECO:0000313" key="10">
    <source>
        <dbReference type="EMBL" id="MET7012956.1"/>
    </source>
</evidence>
<dbReference type="SUPFAM" id="SSF82829">
    <property type="entry name" value="MesJ substrate recognition domain-like"/>
    <property type="match status" value="1"/>
</dbReference>
<evidence type="ECO:0000313" key="11">
    <source>
        <dbReference type="Proteomes" id="UP001549691"/>
    </source>
</evidence>
<dbReference type="InterPro" id="IPR011063">
    <property type="entry name" value="TilS/TtcA_N"/>
</dbReference>
<reference evidence="10 11" key="1">
    <citation type="submission" date="2024-07" db="EMBL/GenBank/DDBJ databases">
        <title>Uliginosibacterium flavum JJ3220;KACC:17644.</title>
        <authorList>
            <person name="Kim M.K."/>
        </authorList>
    </citation>
    <scope>NUCLEOTIDE SEQUENCE [LARGE SCALE GENOMIC DNA]</scope>
    <source>
        <strain evidence="10 11">KACC:17644</strain>
    </source>
</reference>
<evidence type="ECO:0000256" key="4">
    <source>
        <dbReference type="ARBA" id="ARBA00022694"/>
    </source>
</evidence>
<dbReference type="Pfam" id="PF11734">
    <property type="entry name" value="TilS_C"/>
    <property type="match status" value="1"/>
</dbReference>
<evidence type="ECO:0000256" key="7">
    <source>
        <dbReference type="ARBA" id="ARBA00048539"/>
    </source>
</evidence>
<keyword evidence="5 8" id="KW-0547">Nucleotide-binding</keyword>
<dbReference type="SMART" id="SM00977">
    <property type="entry name" value="TilS_C"/>
    <property type="match status" value="1"/>
</dbReference>
<feature type="domain" description="Lysidine-tRNA(Ile) synthetase C-terminal" evidence="9">
    <location>
        <begin position="361"/>
        <end position="434"/>
    </location>
</feature>
<dbReference type="SUPFAM" id="SSF52402">
    <property type="entry name" value="Adenine nucleotide alpha hydrolases-like"/>
    <property type="match status" value="1"/>
</dbReference>
<organism evidence="10 11">
    <name type="scientific">Uliginosibacterium flavum</name>
    <dbReference type="NCBI Taxonomy" id="1396831"/>
    <lineage>
        <taxon>Bacteria</taxon>
        <taxon>Pseudomonadati</taxon>
        <taxon>Pseudomonadota</taxon>
        <taxon>Betaproteobacteria</taxon>
        <taxon>Rhodocyclales</taxon>
        <taxon>Zoogloeaceae</taxon>
        <taxon>Uliginosibacterium</taxon>
    </lineage>
</organism>
<dbReference type="Gene3D" id="1.20.59.20">
    <property type="match status" value="1"/>
</dbReference>
<dbReference type="EC" id="6.3.4.19" evidence="8"/>
<comment type="caution">
    <text evidence="10">The sequence shown here is derived from an EMBL/GenBank/DDBJ whole genome shotgun (WGS) entry which is preliminary data.</text>
</comment>
<comment type="domain">
    <text evidence="8">The N-terminal region contains the highly conserved SGGXDS motif, predicted to be a P-loop motif involved in ATP binding.</text>
</comment>
<keyword evidence="4 8" id="KW-0819">tRNA processing</keyword>
<name>A0ABV2TGB5_9RHOO</name>
<dbReference type="HAMAP" id="MF_01161">
    <property type="entry name" value="tRNA_Ile_lys_synt"/>
    <property type="match status" value="1"/>
</dbReference>
<dbReference type="InterPro" id="IPR012796">
    <property type="entry name" value="Lysidine-tRNA-synth_C"/>
</dbReference>
<evidence type="ECO:0000256" key="5">
    <source>
        <dbReference type="ARBA" id="ARBA00022741"/>
    </source>
</evidence>
<dbReference type="EMBL" id="JBEWZI010000002">
    <property type="protein sequence ID" value="MET7012956.1"/>
    <property type="molecule type" value="Genomic_DNA"/>
</dbReference>
<protein>
    <recommendedName>
        <fullName evidence="8">tRNA(Ile)-lysidine synthase</fullName>
        <ecNumber evidence="8">6.3.4.19</ecNumber>
    </recommendedName>
    <alternativeName>
        <fullName evidence="8">tRNA(Ile)-2-lysyl-cytidine synthase</fullName>
    </alternativeName>
    <alternativeName>
        <fullName evidence="8">tRNA(Ile)-lysidine synthetase</fullName>
    </alternativeName>
</protein>
<dbReference type="Pfam" id="PF09179">
    <property type="entry name" value="TilS"/>
    <property type="match status" value="1"/>
</dbReference>
<dbReference type="Gene3D" id="3.40.50.620">
    <property type="entry name" value="HUPs"/>
    <property type="match status" value="1"/>
</dbReference>
<keyword evidence="6 8" id="KW-0067">ATP-binding</keyword>
<comment type="similarity">
    <text evidence="8">Belongs to the tRNA(Ile)-lysidine synthase family.</text>
</comment>
<dbReference type="GO" id="GO:0032267">
    <property type="term" value="F:tRNA(Ile)-lysidine synthase activity"/>
    <property type="evidence" value="ECO:0007669"/>
    <property type="project" value="UniProtKB-EC"/>
</dbReference>
<comment type="function">
    <text evidence="8">Ligates lysine onto the cytidine present at position 34 of the AUA codon-specific tRNA(Ile) that contains the anticodon CAU, in an ATP-dependent manner. Cytidine is converted to lysidine, thus changing the amino acid specificity of the tRNA from methionine to isoleucine.</text>
</comment>
<accession>A0ABV2TGB5</accession>
<feature type="binding site" evidence="8">
    <location>
        <begin position="35"/>
        <end position="40"/>
    </location>
    <ligand>
        <name>ATP</name>
        <dbReference type="ChEBI" id="CHEBI:30616"/>
    </ligand>
</feature>
<dbReference type="SUPFAM" id="SSF56037">
    <property type="entry name" value="PheT/TilS domain"/>
    <property type="match status" value="1"/>
</dbReference>
<keyword evidence="3 8" id="KW-0436">Ligase</keyword>
<keyword evidence="2 8" id="KW-0963">Cytoplasm</keyword>
<proteinExistence type="inferred from homology"/>
<dbReference type="PANTHER" id="PTHR43033:SF1">
    <property type="entry name" value="TRNA(ILE)-LYSIDINE SYNTHASE-RELATED"/>
    <property type="match status" value="1"/>
</dbReference>
<dbReference type="InterPro" id="IPR012094">
    <property type="entry name" value="tRNA_Ile_lys_synt"/>
</dbReference>
<dbReference type="NCBIfam" id="TIGR02433">
    <property type="entry name" value="lysidine_TilS_C"/>
    <property type="match status" value="1"/>
</dbReference>
<dbReference type="RefSeq" id="WP_354599419.1">
    <property type="nucleotide sequence ID" value="NZ_JBEWZI010000002.1"/>
</dbReference>
<keyword evidence="11" id="KW-1185">Reference proteome</keyword>
<dbReference type="Pfam" id="PF01171">
    <property type="entry name" value="ATP_bind_3"/>
    <property type="match status" value="1"/>
</dbReference>
<dbReference type="Proteomes" id="UP001549691">
    <property type="component" value="Unassembled WGS sequence"/>
</dbReference>
<evidence type="ECO:0000256" key="1">
    <source>
        <dbReference type="ARBA" id="ARBA00004496"/>
    </source>
</evidence>
<comment type="catalytic activity">
    <reaction evidence="7 8">
        <text>cytidine(34) in tRNA(Ile2) + L-lysine + ATP = lysidine(34) in tRNA(Ile2) + AMP + diphosphate + H(+)</text>
        <dbReference type="Rhea" id="RHEA:43744"/>
        <dbReference type="Rhea" id="RHEA-COMP:10625"/>
        <dbReference type="Rhea" id="RHEA-COMP:10670"/>
        <dbReference type="ChEBI" id="CHEBI:15378"/>
        <dbReference type="ChEBI" id="CHEBI:30616"/>
        <dbReference type="ChEBI" id="CHEBI:32551"/>
        <dbReference type="ChEBI" id="CHEBI:33019"/>
        <dbReference type="ChEBI" id="CHEBI:82748"/>
        <dbReference type="ChEBI" id="CHEBI:83665"/>
        <dbReference type="ChEBI" id="CHEBI:456215"/>
        <dbReference type="EC" id="6.3.4.19"/>
    </reaction>
</comment>
<dbReference type="InterPro" id="IPR014729">
    <property type="entry name" value="Rossmann-like_a/b/a_fold"/>
</dbReference>
<evidence type="ECO:0000259" key="9">
    <source>
        <dbReference type="SMART" id="SM00977"/>
    </source>
</evidence>
<evidence type="ECO:0000256" key="8">
    <source>
        <dbReference type="HAMAP-Rule" id="MF_01161"/>
    </source>
</evidence>
<dbReference type="InterPro" id="IPR015262">
    <property type="entry name" value="tRNA_Ile_lys_synt_subst-bd"/>
</dbReference>
<comment type="subcellular location">
    <subcellularLocation>
        <location evidence="1 8">Cytoplasm</location>
    </subcellularLocation>
</comment>
<evidence type="ECO:0000256" key="2">
    <source>
        <dbReference type="ARBA" id="ARBA00022490"/>
    </source>
</evidence>
<gene>
    <name evidence="8 10" type="primary">tilS</name>
    <name evidence="10" type="ORF">ABXR19_02065</name>
</gene>
<dbReference type="CDD" id="cd01992">
    <property type="entry name" value="TilS_N"/>
    <property type="match status" value="1"/>
</dbReference>
<dbReference type="InterPro" id="IPR012795">
    <property type="entry name" value="tRNA_Ile_lys_synt_N"/>
</dbReference>
<sequence>MESSRSNLSDVLLRVRERFARLPAATPGHLTVAYSGGLDSTVLLHLLARLAPEAGFVLSAIHVHHGLSAHADAWAAHCAQICAALGVPLQVCRVAVKREGHGLEAAARTARHAVLAQTTADWIVLAQHADDQAETLLHRLLRGCGVAGAAAMRERDAERRLWRPLLAETRQTLQAWAQAEGLRWVEDDSNTDERLTRNFLRHQILAPLKTRFPSAPANLLRATRHFAEAEDLLQELAAEDAARVRFGEAGARSRLRALSAPRARNLLRYWIAQSGAQAPDAARLDELLQAVRGEGAVRWVHAGHAFCAWREMLWCEAAEAPQPEAQVWRGEAALPWGAGELLFTPSTARGALRLDPAADVLQIKARSGSVSMRLEEGRPTRLFKQLCQESGIPAAWRAQLPLLWRGEEVLWIGGVGGAASARAAEGETGWRIAWRGPDGVTR</sequence>
<evidence type="ECO:0000256" key="3">
    <source>
        <dbReference type="ARBA" id="ARBA00022598"/>
    </source>
</evidence>
<dbReference type="NCBIfam" id="TIGR02432">
    <property type="entry name" value="lysidine_TilS_N"/>
    <property type="match status" value="1"/>
</dbReference>